<dbReference type="InterPro" id="IPR025340">
    <property type="entry name" value="DUF4246"/>
</dbReference>
<accession>A0A1R2CEN5</accession>
<dbReference type="InterPro" id="IPR049192">
    <property type="entry name" value="DUF4246_C"/>
</dbReference>
<dbReference type="PANTHER" id="PTHR33119">
    <property type="entry name" value="IFI3P"/>
    <property type="match status" value="1"/>
</dbReference>
<dbReference type="EMBL" id="MPUH01000176">
    <property type="protein sequence ID" value="OMJ87471.1"/>
    <property type="molecule type" value="Genomic_DNA"/>
</dbReference>
<reference evidence="2 3" key="1">
    <citation type="submission" date="2016-11" db="EMBL/GenBank/DDBJ databases">
        <title>The macronuclear genome of Stentor coeruleus: a giant cell with tiny introns.</title>
        <authorList>
            <person name="Slabodnick M."/>
            <person name="Ruby J.G."/>
            <person name="Reiff S.B."/>
            <person name="Swart E.C."/>
            <person name="Gosai S."/>
            <person name="Prabakaran S."/>
            <person name="Witkowska E."/>
            <person name="Larue G.E."/>
            <person name="Fisher S."/>
            <person name="Freeman R.M."/>
            <person name="Gunawardena J."/>
            <person name="Chu W."/>
            <person name="Stover N.A."/>
            <person name="Gregory B.D."/>
            <person name="Nowacki M."/>
            <person name="Derisi J."/>
            <person name="Roy S.W."/>
            <person name="Marshall W.F."/>
            <person name="Sood P."/>
        </authorList>
    </citation>
    <scope>NUCLEOTIDE SEQUENCE [LARGE SCALE GENOMIC DNA]</scope>
    <source>
        <strain evidence="2">WM001</strain>
    </source>
</reference>
<protein>
    <recommendedName>
        <fullName evidence="1">DUF4246 domain-containing protein</fullName>
    </recommendedName>
</protein>
<proteinExistence type="predicted"/>
<name>A0A1R2CEN5_9CILI</name>
<feature type="domain" description="DUF4246" evidence="1">
    <location>
        <begin position="147"/>
        <end position="243"/>
    </location>
</feature>
<dbReference type="PANTHER" id="PTHR33119:SF1">
    <property type="entry name" value="FE2OG DIOXYGENASE DOMAIN-CONTAINING PROTEIN"/>
    <property type="match status" value="1"/>
</dbReference>
<evidence type="ECO:0000313" key="2">
    <source>
        <dbReference type="EMBL" id="OMJ87471.1"/>
    </source>
</evidence>
<sequence length="467" mass="54404">MEKLTIESLYQILKSTDSIPVKVISSQNKKIKILVTKVNLEEDILTGYCKGEIADINNKNYYKLLNVNDKPTSKSYELNSGIVLHTLSPFMMYLSKKSNIQLYTSTEFRKIGWDTLIYYGSNISWLIYPLYFAENLQLSDRIKEGLVKKLNELGETRQDWHEEYPVLDIIDPDLAPNYYYSSTQVQNLERFKYQWFPTDILITPDLDIKLLGPIHNLSFKDNKDLYSYILEVFKNMLPGFNKLGFLNGGTQKIQVVFKAQKHVIQPGASYSGKWHLEGKTENIIAGGVYYCKIDPRFEKDEVIFMPRKAPDSYYTLCSEIITKQKIYVHENLAFVFLNCIPNKSLKLTNITTEPLERMFLNFYIVDPNKPIESTSLGCEAEKALIGLKKFPKVIVEEILSFLVFRPNIGSAKELRRKARYCMQNETTGWRFVRHGYDKFILKNFGLYINYTNNNNNWTMKIQEVFCL</sequence>
<dbReference type="OrthoDB" id="10040438at2759"/>
<comment type="caution">
    <text evidence="2">The sequence shown here is derived from an EMBL/GenBank/DDBJ whole genome shotgun (WGS) entry which is preliminary data.</text>
</comment>
<evidence type="ECO:0000313" key="3">
    <source>
        <dbReference type="Proteomes" id="UP000187209"/>
    </source>
</evidence>
<dbReference type="Proteomes" id="UP000187209">
    <property type="component" value="Unassembled WGS sequence"/>
</dbReference>
<dbReference type="Pfam" id="PF14033">
    <property type="entry name" value="DUF4246"/>
    <property type="match status" value="1"/>
</dbReference>
<dbReference type="AlphaFoldDB" id="A0A1R2CEN5"/>
<evidence type="ECO:0000259" key="1">
    <source>
        <dbReference type="Pfam" id="PF14033"/>
    </source>
</evidence>
<gene>
    <name evidence="2" type="ORF">SteCoe_10802</name>
</gene>
<keyword evidence="3" id="KW-1185">Reference proteome</keyword>
<organism evidence="2 3">
    <name type="scientific">Stentor coeruleus</name>
    <dbReference type="NCBI Taxonomy" id="5963"/>
    <lineage>
        <taxon>Eukaryota</taxon>
        <taxon>Sar</taxon>
        <taxon>Alveolata</taxon>
        <taxon>Ciliophora</taxon>
        <taxon>Postciliodesmatophora</taxon>
        <taxon>Heterotrichea</taxon>
        <taxon>Heterotrichida</taxon>
        <taxon>Stentoridae</taxon>
        <taxon>Stentor</taxon>
    </lineage>
</organism>